<dbReference type="AlphaFoldDB" id="A0AAE0YTT7"/>
<evidence type="ECO:0000313" key="1">
    <source>
        <dbReference type="EMBL" id="KAK3756920.1"/>
    </source>
</evidence>
<sequence>MEEKKVIKEDLHVGRDLGAVIDGELYQDDVYHCVPPGHRFFSKIAGQIQGLSTSVTRASRDSRIEHERDQCRWRYKGCDRTTSAGQIQGLSTSVTSATRDSRIEHERDQCWSDTRIEHERDQCYSRFKD</sequence>
<gene>
    <name evidence="1" type="ORF">RRG08_007698</name>
</gene>
<accession>A0AAE0YTT7</accession>
<evidence type="ECO:0000313" key="2">
    <source>
        <dbReference type="Proteomes" id="UP001283361"/>
    </source>
</evidence>
<reference evidence="1" key="1">
    <citation type="journal article" date="2023" name="G3 (Bethesda)">
        <title>A reference genome for the long-term kleptoplast-retaining sea slug Elysia crispata morphotype clarki.</title>
        <authorList>
            <person name="Eastman K.E."/>
            <person name="Pendleton A.L."/>
            <person name="Shaikh M.A."/>
            <person name="Suttiyut T."/>
            <person name="Ogas R."/>
            <person name="Tomko P."/>
            <person name="Gavelis G."/>
            <person name="Widhalm J.R."/>
            <person name="Wisecaver J.H."/>
        </authorList>
    </citation>
    <scope>NUCLEOTIDE SEQUENCE</scope>
    <source>
        <strain evidence="1">ECLA1</strain>
    </source>
</reference>
<dbReference type="EMBL" id="JAWDGP010005441">
    <property type="protein sequence ID" value="KAK3756920.1"/>
    <property type="molecule type" value="Genomic_DNA"/>
</dbReference>
<keyword evidence="2" id="KW-1185">Reference proteome</keyword>
<dbReference type="Proteomes" id="UP001283361">
    <property type="component" value="Unassembled WGS sequence"/>
</dbReference>
<protein>
    <submittedName>
        <fullName evidence="1">Uncharacterized protein</fullName>
    </submittedName>
</protein>
<organism evidence="1 2">
    <name type="scientific">Elysia crispata</name>
    <name type="common">lettuce slug</name>
    <dbReference type="NCBI Taxonomy" id="231223"/>
    <lineage>
        <taxon>Eukaryota</taxon>
        <taxon>Metazoa</taxon>
        <taxon>Spiralia</taxon>
        <taxon>Lophotrochozoa</taxon>
        <taxon>Mollusca</taxon>
        <taxon>Gastropoda</taxon>
        <taxon>Heterobranchia</taxon>
        <taxon>Euthyneura</taxon>
        <taxon>Panpulmonata</taxon>
        <taxon>Sacoglossa</taxon>
        <taxon>Placobranchoidea</taxon>
        <taxon>Plakobranchidae</taxon>
        <taxon>Elysia</taxon>
    </lineage>
</organism>
<comment type="caution">
    <text evidence="1">The sequence shown here is derived from an EMBL/GenBank/DDBJ whole genome shotgun (WGS) entry which is preliminary data.</text>
</comment>
<name>A0AAE0YTT7_9GAST</name>
<proteinExistence type="predicted"/>